<dbReference type="EMBL" id="HBUF01560316">
    <property type="protein sequence ID" value="CAG6762021.1"/>
    <property type="molecule type" value="Transcribed_RNA"/>
</dbReference>
<dbReference type="EMBL" id="HBUF01073606">
    <property type="protein sequence ID" value="CAG6630430.1"/>
    <property type="molecule type" value="Transcribed_RNA"/>
</dbReference>
<sequence length="164" mass="18544">MASLTASDHRIRSDVAPSFSCGACYPVHHDLCRLHRHSNHTVACMRYILEVVNKQATTSRQALKHITNKIKPKTNQTTLIELSLSTLTHILTKPIQVAPKNNYTKIEEPLDILARYHSTRWKPLTELPTLLETSATMHPTPLHSKTTPGIIIPREPLHFLHLAL</sequence>
<dbReference type="EMBL" id="HBUF01393694">
    <property type="protein sequence ID" value="CAG6734776.1"/>
    <property type="molecule type" value="Transcribed_RNA"/>
</dbReference>
<dbReference type="AlphaFoldDB" id="A0A8D8QEV2"/>
<protein>
    <submittedName>
        <fullName evidence="1">Uncharacterized protein</fullName>
    </submittedName>
</protein>
<proteinExistence type="predicted"/>
<accession>A0A8D8QEV2</accession>
<evidence type="ECO:0000313" key="1">
    <source>
        <dbReference type="EMBL" id="CAG6630430.1"/>
    </source>
</evidence>
<organism evidence="1">
    <name type="scientific">Cacopsylla melanoneura</name>
    <dbReference type="NCBI Taxonomy" id="428564"/>
    <lineage>
        <taxon>Eukaryota</taxon>
        <taxon>Metazoa</taxon>
        <taxon>Ecdysozoa</taxon>
        <taxon>Arthropoda</taxon>
        <taxon>Hexapoda</taxon>
        <taxon>Insecta</taxon>
        <taxon>Pterygota</taxon>
        <taxon>Neoptera</taxon>
        <taxon>Paraneoptera</taxon>
        <taxon>Hemiptera</taxon>
        <taxon>Sternorrhyncha</taxon>
        <taxon>Psylloidea</taxon>
        <taxon>Psyllidae</taxon>
        <taxon>Psyllinae</taxon>
        <taxon>Cacopsylla</taxon>
    </lineage>
</organism>
<dbReference type="EMBL" id="HBUF01560315">
    <property type="protein sequence ID" value="CAG6762019.1"/>
    <property type="molecule type" value="Transcribed_RNA"/>
</dbReference>
<dbReference type="EMBL" id="HBUF01393695">
    <property type="protein sequence ID" value="CAG6734778.1"/>
    <property type="molecule type" value="Transcribed_RNA"/>
</dbReference>
<name>A0A8D8QEV2_9HEMI</name>
<dbReference type="EMBL" id="HBUF01073605">
    <property type="protein sequence ID" value="CAG6630428.1"/>
    <property type="molecule type" value="Transcribed_RNA"/>
</dbReference>
<reference evidence="1" key="1">
    <citation type="submission" date="2021-05" db="EMBL/GenBank/DDBJ databases">
        <authorList>
            <person name="Alioto T."/>
            <person name="Alioto T."/>
            <person name="Gomez Garrido J."/>
        </authorList>
    </citation>
    <scope>NUCLEOTIDE SEQUENCE</scope>
</reference>